<dbReference type="Proteomes" id="UP000475862">
    <property type="component" value="Unassembled WGS sequence"/>
</dbReference>
<dbReference type="InterPro" id="IPR043502">
    <property type="entry name" value="DNA/RNA_pol_sf"/>
</dbReference>
<dbReference type="InterPro" id="IPR000477">
    <property type="entry name" value="RT_dom"/>
</dbReference>
<dbReference type="OrthoDB" id="6625462at2759"/>
<protein>
    <recommendedName>
        <fullName evidence="1">Reverse transcriptase domain-containing protein</fullName>
    </recommendedName>
</protein>
<dbReference type="SUPFAM" id="SSF56672">
    <property type="entry name" value="DNA/RNA polymerases"/>
    <property type="match status" value="1"/>
</dbReference>
<evidence type="ECO:0000313" key="2">
    <source>
        <dbReference type="EMBL" id="KAE9527209.1"/>
    </source>
</evidence>
<organism evidence="2 3">
    <name type="scientific">Aphis glycines</name>
    <name type="common">Soybean aphid</name>
    <dbReference type="NCBI Taxonomy" id="307491"/>
    <lineage>
        <taxon>Eukaryota</taxon>
        <taxon>Metazoa</taxon>
        <taxon>Ecdysozoa</taxon>
        <taxon>Arthropoda</taxon>
        <taxon>Hexapoda</taxon>
        <taxon>Insecta</taxon>
        <taxon>Pterygota</taxon>
        <taxon>Neoptera</taxon>
        <taxon>Paraneoptera</taxon>
        <taxon>Hemiptera</taxon>
        <taxon>Sternorrhyncha</taxon>
        <taxon>Aphidomorpha</taxon>
        <taxon>Aphidoidea</taxon>
        <taxon>Aphididae</taxon>
        <taxon>Aphidini</taxon>
        <taxon>Aphis</taxon>
        <taxon>Aphis</taxon>
    </lineage>
</organism>
<feature type="domain" description="Reverse transcriptase" evidence="1">
    <location>
        <begin position="1"/>
        <end position="175"/>
    </location>
</feature>
<evidence type="ECO:0000313" key="3">
    <source>
        <dbReference type="Proteomes" id="UP000475862"/>
    </source>
</evidence>
<sequence>MKTAIAFIDLTAAYDTVWQEDLITKFLKIIPCLTLCKIINEMLSNRLFKVVIGDNYTKLRVLNNGLLQGSILAPLLFNLYNSDIPNTKSSKYMYADDIDLATQENIFEACELNLINDMEILNQYFKKWRLRLNPSKTEVALFHLNNRQSKHEINIIFDGKKIANNHTPSYLGVTLDRTMTYKYHLTKVAAKIKTRNNIIRKLANTLRISAMALTYSVAEYCAPVWINSSHMNKIDTQLNAIMRTITGTIKSTPVHWLPCILNNNLPIHKDINHSQIQRLKSRKPPWKLAQNLRSDGFNPNSKWINEWKDENPDILNLIENPTTRQPGIRTRYGKTGQMLCKWGLRPTLECDCGNTIQIIEHIVEECPRR</sequence>
<reference evidence="2 3" key="1">
    <citation type="submission" date="2019-08" db="EMBL/GenBank/DDBJ databases">
        <title>The genome of the soybean aphid Biotype 1, its phylome, world population structure and adaptation to the North American continent.</title>
        <authorList>
            <person name="Giordano R."/>
            <person name="Donthu R.K."/>
            <person name="Hernandez A.G."/>
            <person name="Wright C.L."/>
            <person name="Zimin A.V."/>
        </authorList>
    </citation>
    <scope>NUCLEOTIDE SEQUENCE [LARGE SCALE GENOMIC DNA]</scope>
    <source>
        <tissue evidence="2">Whole aphids</tissue>
    </source>
</reference>
<keyword evidence="3" id="KW-1185">Reference proteome</keyword>
<accession>A0A6G0T7T7</accession>
<dbReference type="AlphaFoldDB" id="A0A6G0T7T7"/>
<dbReference type="PROSITE" id="PS50878">
    <property type="entry name" value="RT_POL"/>
    <property type="match status" value="1"/>
</dbReference>
<name>A0A6G0T7T7_APHGL</name>
<dbReference type="Pfam" id="PF00078">
    <property type="entry name" value="RVT_1"/>
    <property type="match status" value="1"/>
</dbReference>
<dbReference type="EMBL" id="VYZN01000053">
    <property type="protein sequence ID" value="KAE9527209.1"/>
    <property type="molecule type" value="Genomic_DNA"/>
</dbReference>
<proteinExistence type="predicted"/>
<dbReference type="InterPro" id="IPR052560">
    <property type="entry name" value="RdDP_mobile_element"/>
</dbReference>
<gene>
    <name evidence="2" type="ORF">AGLY_012907</name>
</gene>
<dbReference type="PANTHER" id="PTHR36688:SF2">
    <property type="entry name" value="ENDONUCLEASE_EXONUCLEASE_PHOSPHATASE DOMAIN-CONTAINING PROTEIN"/>
    <property type="match status" value="1"/>
</dbReference>
<dbReference type="GO" id="GO:0071897">
    <property type="term" value="P:DNA biosynthetic process"/>
    <property type="evidence" value="ECO:0007669"/>
    <property type="project" value="UniProtKB-ARBA"/>
</dbReference>
<evidence type="ECO:0000259" key="1">
    <source>
        <dbReference type="PROSITE" id="PS50878"/>
    </source>
</evidence>
<comment type="caution">
    <text evidence="2">The sequence shown here is derived from an EMBL/GenBank/DDBJ whole genome shotgun (WGS) entry which is preliminary data.</text>
</comment>
<dbReference type="PANTHER" id="PTHR36688">
    <property type="entry name" value="ENDO/EXONUCLEASE/PHOSPHATASE DOMAIN-CONTAINING PROTEIN"/>
    <property type="match status" value="1"/>
</dbReference>